<evidence type="ECO:0000256" key="1">
    <source>
        <dbReference type="SAM" id="Phobius"/>
    </source>
</evidence>
<evidence type="ECO:0008006" key="4">
    <source>
        <dbReference type="Google" id="ProtNLM"/>
    </source>
</evidence>
<dbReference type="AlphaFoldDB" id="A0A4U7BCV6"/>
<name>A0A4U7BCV6_9BACT</name>
<reference evidence="2 3" key="1">
    <citation type="submission" date="2018-05" db="EMBL/GenBank/DDBJ databases">
        <title>Novel Campyloabacter and Helicobacter Species and Strains.</title>
        <authorList>
            <person name="Mannion A.J."/>
            <person name="Shen Z."/>
            <person name="Fox J.G."/>
        </authorList>
    </citation>
    <scope>NUCLEOTIDE SEQUENCE [LARGE SCALE GENOMIC DNA]</scope>
    <source>
        <strain evidence="3">MIT17-664</strain>
    </source>
</reference>
<sequence>MDSGKFIEKLEDYGILAREGCEFNLPEEAKIEISDATIESIDFDVLQEKGIKELTIAFSKILNIKFSNQNDLRIYFLKCNFLEQVFALECNFEKEVEFVGCNFEKEVYFSGAKFQDKASFKEAKFQDKASFFKTKFLAKQEDNKTIENNFRRTNFEKEVYFSEAEFQARVNFSISRFKGEARFLKTKFLAKQEDNKIIENNFREAIFENKVDFSEAEFQARVNFSISRFKGEARFLKTKFLAKQEDNKIIENNFREAIFENKVSFGGAIFQARVNFYLSKFKDEVRFIDTVFKDNDFIFKDVEFYHAEFISSEKEDIESDQEQNYHFKNVIFKDVTSFENLNISELNFENVIFNNIVVFKDVNFVLNDKSKINKPNFINCTFSNQFNIEHKYIQYDFDEIKAKINSDTEKNYKNLLNYRDLFRKLKSNRIAHHNQIDASELRTQELYARELELKYKKDKSLKEKIERWQLIFYKNLCDHHTDLILNLKWLIIVIGLFAPLYFILQVIQNFDIFLALNKYGLILSLTGFILITIVYYFQDIKKFDFFACVASILVLNVICYKPKLIFGIANLIGDNTHNGFENFLFTVYTIIIGLVVFSLQKTARKNSIVPS</sequence>
<accession>A0A4U7BCV6</accession>
<evidence type="ECO:0000313" key="3">
    <source>
        <dbReference type="Proteomes" id="UP000308838"/>
    </source>
</evidence>
<dbReference type="InterPro" id="IPR001646">
    <property type="entry name" value="5peptide_repeat"/>
</dbReference>
<feature type="transmembrane region" description="Helical" evidence="1">
    <location>
        <begin position="487"/>
        <end position="507"/>
    </location>
</feature>
<dbReference type="OrthoDB" id="5324042at2"/>
<organism evidence="2 3">
    <name type="scientific">Campylobacter estrildidarum</name>
    <dbReference type="NCBI Taxonomy" id="2510189"/>
    <lineage>
        <taxon>Bacteria</taxon>
        <taxon>Pseudomonadati</taxon>
        <taxon>Campylobacterota</taxon>
        <taxon>Epsilonproteobacteria</taxon>
        <taxon>Campylobacterales</taxon>
        <taxon>Campylobacteraceae</taxon>
        <taxon>Campylobacter</taxon>
    </lineage>
</organism>
<keyword evidence="1" id="KW-0812">Transmembrane</keyword>
<proteinExistence type="predicted"/>
<dbReference type="Pfam" id="PF13576">
    <property type="entry name" value="Pentapeptide_3"/>
    <property type="match status" value="1"/>
</dbReference>
<feature type="transmembrane region" description="Helical" evidence="1">
    <location>
        <begin position="519"/>
        <end position="537"/>
    </location>
</feature>
<comment type="caution">
    <text evidence="2">The sequence shown here is derived from an EMBL/GenBank/DDBJ whole genome shotgun (WGS) entry which is preliminary data.</text>
</comment>
<dbReference type="EMBL" id="NXLZ01000016">
    <property type="protein sequence ID" value="TKX28859.1"/>
    <property type="molecule type" value="Genomic_DNA"/>
</dbReference>
<keyword evidence="1" id="KW-0472">Membrane</keyword>
<protein>
    <recommendedName>
        <fullName evidence="4">Pentapeptide repeat-containing protein</fullName>
    </recommendedName>
</protein>
<keyword evidence="3" id="KW-1185">Reference proteome</keyword>
<keyword evidence="1" id="KW-1133">Transmembrane helix</keyword>
<dbReference type="Proteomes" id="UP000308838">
    <property type="component" value="Unassembled WGS sequence"/>
</dbReference>
<feature type="transmembrane region" description="Helical" evidence="1">
    <location>
        <begin position="580"/>
        <end position="599"/>
    </location>
</feature>
<evidence type="ECO:0000313" key="2">
    <source>
        <dbReference type="EMBL" id="TKX28859.1"/>
    </source>
</evidence>
<gene>
    <name evidence="2" type="ORF">CQA69_07930</name>
</gene>